<sequence length="573" mass="64272">MAMHELCVNGGPLSEIFSFQTKQNRTSDFDNSVPTMRHDNLALSSVLMDTHSQAELCRDVSPQESVKTLLMYDSGSCVTRVTENMEQYDKECATNHSMEIGGSFLQMPSLITVDTALRSEKTPRNHIQSVDGSHIQNRHLDDSGVDTYFHRCATQEMPPLDYSLGHTKTKKNDFPPYYSDNNDQYQNFILHALSSRTRTVLNSPLMQQSIQRAPRSEDELVEPYIRKCFLRRADGFSDRRMPLDCGRSRTDYSNYSQDDSIELSTGDNGSSSSRNWSHPPAGIDLNSSPIDRNSPRSSDSTSMSAALLHLQLQRAALDDAHDDLLEASSLPASYHLFRGSLLKLARRPQTGYKATKSPALWPLLPHIEERQVQHSSGRKGQAAHSASLVVRNVPSCSDTRRPSNPRKRPANAIFEGAFYNEDVYKSVPEQILDIDNVFPRHNRGTNILLSQPSKCKFSSGLQVPKCRYVCEQPDSICKNQHAAAFPEKASIDSCWRSARERSKMIGTTYELLPLRGPYSGGISTCTNAVSSRSYDENLVAEENAIEVLKLNNTDKDENEVRNWTLGNRGDINL</sequence>
<gene>
    <name evidence="2" type="ORF">KP509_04G075400</name>
</gene>
<evidence type="ECO:0000256" key="1">
    <source>
        <dbReference type="SAM" id="MobiDB-lite"/>
    </source>
</evidence>
<dbReference type="AlphaFoldDB" id="A0A8T2UYA0"/>
<organism evidence="2 3">
    <name type="scientific">Ceratopteris richardii</name>
    <name type="common">Triangle waterfern</name>
    <dbReference type="NCBI Taxonomy" id="49495"/>
    <lineage>
        <taxon>Eukaryota</taxon>
        <taxon>Viridiplantae</taxon>
        <taxon>Streptophyta</taxon>
        <taxon>Embryophyta</taxon>
        <taxon>Tracheophyta</taxon>
        <taxon>Polypodiopsida</taxon>
        <taxon>Polypodiidae</taxon>
        <taxon>Polypodiales</taxon>
        <taxon>Pteridineae</taxon>
        <taxon>Pteridaceae</taxon>
        <taxon>Parkerioideae</taxon>
        <taxon>Ceratopteris</taxon>
    </lineage>
</organism>
<proteinExistence type="predicted"/>
<feature type="compositionally biased region" description="Polar residues" evidence="1">
    <location>
        <begin position="251"/>
        <end position="276"/>
    </location>
</feature>
<feature type="region of interest" description="Disordered" evidence="1">
    <location>
        <begin position="247"/>
        <end position="302"/>
    </location>
</feature>
<accession>A0A8T2UYA0</accession>
<feature type="compositionally biased region" description="Polar residues" evidence="1">
    <location>
        <begin position="285"/>
        <end position="302"/>
    </location>
</feature>
<dbReference type="Proteomes" id="UP000825935">
    <property type="component" value="Chromosome 4"/>
</dbReference>
<comment type="caution">
    <text evidence="2">The sequence shown here is derived from an EMBL/GenBank/DDBJ whole genome shotgun (WGS) entry which is preliminary data.</text>
</comment>
<evidence type="ECO:0000313" key="3">
    <source>
        <dbReference type="Proteomes" id="UP000825935"/>
    </source>
</evidence>
<protein>
    <submittedName>
        <fullName evidence="2">Uncharacterized protein</fullName>
    </submittedName>
</protein>
<keyword evidence="3" id="KW-1185">Reference proteome</keyword>
<reference evidence="2" key="1">
    <citation type="submission" date="2021-08" db="EMBL/GenBank/DDBJ databases">
        <title>WGS assembly of Ceratopteris richardii.</title>
        <authorList>
            <person name="Marchant D.B."/>
            <person name="Chen G."/>
            <person name="Jenkins J."/>
            <person name="Shu S."/>
            <person name="Leebens-Mack J."/>
            <person name="Grimwood J."/>
            <person name="Schmutz J."/>
            <person name="Soltis P."/>
            <person name="Soltis D."/>
            <person name="Chen Z.-H."/>
        </authorList>
    </citation>
    <scope>NUCLEOTIDE SEQUENCE</scope>
    <source>
        <strain evidence="2">Whitten #5841</strain>
        <tissue evidence="2">Leaf</tissue>
    </source>
</reference>
<name>A0A8T2UYA0_CERRI</name>
<dbReference type="EMBL" id="CM035409">
    <property type="protein sequence ID" value="KAH7439770.1"/>
    <property type="molecule type" value="Genomic_DNA"/>
</dbReference>
<evidence type="ECO:0000313" key="2">
    <source>
        <dbReference type="EMBL" id="KAH7439770.1"/>
    </source>
</evidence>